<gene>
    <name evidence="1" type="ORF">E3U43_016722</name>
</gene>
<name>A0ACD3QIH8_LARCR</name>
<accession>A0ACD3QIH8</accession>
<reference evidence="1" key="1">
    <citation type="submission" date="2018-11" db="EMBL/GenBank/DDBJ databases">
        <title>The sequence and de novo assembly of Larimichthys crocea genome using PacBio and Hi-C technologies.</title>
        <authorList>
            <person name="Xu P."/>
            <person name="Chen B."/>
            <person name="Zhou Z."/>
            <person name="Ke Q."/>
            <person name="Wu Y."/>
            <person name="Bai H."/>
            <person name="Pu F."/>
        </authorList>
    </citation>
    <scope>NUCLEOTIDE SEQUENCE</scope>
    <source>
        <tissue evidence="1">Muscle</tissue>
    </source>
</reference>
<keyword evidence="2" id="KW-1185">Reference proteome</keyword>
<evidence type="ECO:0000313" key="1">
    <source>
        <dbReference type="EMBL" id="TMS06963.1"/>
    </source>
</evidence>
<organism evidence="1 2">
    <name type="scientific">Larimichthys crocea</name>
    <name type="common">Large yellow croaker</name>
    <name type="synonym">Pseudosciaena crocea</name>
    <dbReference type="NCBI Taxonomy" id="215358"/>
    <lineage>
        <taxon>Eukaryota</taxon>
        <taxon>Metazoa</taxon>
        <taxon>Chordata</taxon>
        <taxon>Craniata</taxon>
        <taxon>Vertebrata</taxon>
        <taxon>Euteleostomi</taxon>
        <taxon>Actinopterygii</taxon>
        <taxon>Neopterygii</taxon>
        <taxon>Teleostei</taxon>
        <taxon>Neoteleostei</taxon>
        <taxon>Acanthomorphata</taxon>
        <taxon>Eupercaria</taxon>
        <taxon>Sciaenidae</taxon>
        <taxon>Larimichthys</taxon>
    </lineage>
</organism>
<dbReference type="Proteomes" id="UP000793456">
    <property type="component" value="Chromosome XIX"/>
</dbReference>
<evidence type="ECO:0000313" key="2">
    <source>
        <dbReference type="Proteomes" id="UP000793456"/>
    </source>
</evidence>
<protein>
    <submittedName>
        <fullName evidence="1">Uncharacterized protein</fullName>
    </submittedName>
</protein>
<feature type="non-terminal residue" evidence="1">
    <location>
        <position position="906"/>
    </location>
</feature>
<sequence length="906" mass="103526">MAAWLSQSVMWRKGSWLLQRPIAVAQVYSRRVGSDSSAPGHLYTFQDKPRTVEDLPRVSFLELMYRLTFQGFLSRIHELQIYEKQRHGPIYKDALKSVCVTTPKLLEEIMRNDDKFPNRGDMSLWQEHRNLRGFGYGPFTENGENWYNVRTVLNKRMLHPKDSAQYGDTLNGVVTDFIKRMYYLRQCSPTGDLVTNMANELYHFSLEAIASILFETRLGCLEKEIPAGTQDFINSISKMFSNNFVVMLLPKWSRGILPYWGRYIEGWDGIFSFATKLIDKKMEFIQQCLDNNEEVKGEYLTYLLSNTQMSTKDVYGNITELLLAGVDTTSNCLTWTLHLLSMDPKSQDRLYEEVSTFVPADQIPSAAEVTRMPYLKAVIKESLRMYPVVPMNGRVIADKNVTIGGYQFSKNTHFTLGNYAISHDEDTFPESFTFKPERWLRDCHDRPNAFGNLPFGFGVRGCVGRRIAELEMYLVLFRLIRQFEVKPDPTMGELKCINRTVLIPDKPVSLHFVDRQRRDRRAASGEVLNGFELGTVRSGFARMGCTVSFICCEEDFLQMPVYQHEEEEKTKKESLKKPEELEALHSHTFRVKTFKKAKHCSVCKQTIVQDGLICRVCRVACHKKCEVKVSSSCVPATNYELAPSSDLPLKHVDTMGSTKSSKSVESRRRPSRSLSLLQALEESYELDLIYITERIISVSFPSSVEEQSYAANLQELFNLSEKRYDISQLNPKVLDFGWPDHHAPALDKICSICKAMDTWLSADSHNVVVIHNKGNRGRTGVVVAAYMHYSNISASADQALDRFAMKRFYEDKVLPVGQPSQKRYVEYFSGLLSGHIKINNKPLFLHHVIMHGIPNFESKGGCRPFLKIYQAMQPVYTSGIYNVQGDSQTSICITIEPGLLLKGDIL</sequence>
<dbReference type="EMBL" id="CM011692">
    <property type="protein sequence ID" value="TMS06963.1"/>
    <property type="molecule type" value="Genomic_DNA"/>
</dbReference>
<proteinExistence type="predicted"/>
<comment type="caution">
    <text evidence="1">The sequence shown here is derived from an EMBL/GenBank/DDBJ whole genome shotgun (WGS) entry which is preliminary data.</text>
</comment>